<evidence type="ECO:0000256" key="1">
    <source>
        <dbReference type="ARBA" id="ARBA00004651"/>
    </source>
</evidence>
<evidence type="ECO:0000313" key="15">
    <source>
        <dbReference type="EMBL" id="KAH1176274.1"/>
    </source>
</evidence>
<evidence type="ECO:0000256" key="13">
    <source>
        <dbReference type="SAM" id="SignalP"/>
    </source>
</evidence>
<dbReference type="AlphaFoldDB" id="A0A9D3X6K7"/>
<evidence type="ECO:0000256" key="10">
    <source>
        <dbReference type="ARBA" id="ARBA00023157"/>
    </source>
</evidence>
<reference evidence="15" key="1">
    <citation type="submission" date="2021-09" db="EMBL/GenBank/DDBJ databases">
        <title>The genome of Mauremys mutica provides insights into the evolution of semi-aquatic lifestyle.</title>
        <authorList>
            <person name="Gong S."/>
            <person name="Gao Y."/>
        </authorList>
    </citation>
    <scope>NUCLEOTIDE SEQUENCE</scope>
    <source>
        <strain evidence="15">MM-2020</strain>
        <tissue evidence="15">Muscle</tissue>
    </source>
</reference>
<dbReference type="Pfam" id="PF07645">
    <property type="entry name" value="EGF_CA"/>
    <property type="match status" value="1"/>
</dbReference>
<sequence>LCIALCLWGTVAQTPGVQGTTGDCNSHMLCPANTKCVNSTHCTCLDGYQPRGNRFFTDPTETCDDINECLGPSPPDCGVNTHCNNVPGSYYCTCTDGYEPSSGKANFRHLSENSCQ</sequence>
<feature type="non-terminal residue" evidence="15">
    <location>
        <position position="116"/>
    </location>
</feature>
<keyword evidence="6" id="KW-0677">Repeat</keyword>
<evidence type="ECO:0000256" key="6">
    <source>
        <dbReference type="ARBA" id="ARBA00022737"/>
    </source>
</evidence>
<dbReference type="FunFam" id="2.10.25.10:FF:000177">
    <property type="entry name" value="Adhesion G protein-coupled receptor E2"/>
    <property type="match status" value="1"/>
</dbReference>
<keyword evidence="5 13" id="KW-0732">Signal</keyword>
<organism evidence="15 16">
    <name type="scientific">Mauremys mutica</name>
    <name type="common">yellowpond turtle</name>
    <dbReference type="NCBI Taxonomy" id="74926"/>
    <lineage>
        <taxon>Eukaryota</taxon>
        <taxon>Metazoa</taxon>
        <taxon>Chordata</taxon>
        <taxon>Craniata</taxon>
        <taxon>Vertebrata</taxon>
        <taxon>Euteleostomi</taxon>
        <taxon>Archelosauria</taxon>
        <taxon>Testudinata</taxon>
        <taxon>Testudines</taxon>
        <taxon>Cryptodira</taxon>
        <taxon>Durocryptodira</taxon>
        <taxon>Testudinoidea</taxon>
        <taxon>Geoemydidae</taxon>
        <taxon>Geoemydinae</taxon>
        <taxon>Mauremys</taxon>
    </lineage>
</organism>
<keyword evidence="9" id="KW-0472">Membrane</keyword>
<evidence type="ECO:0000256" key="3">
    <source>
        <dbReference type="ARBA" id="ARBA00022536"/>
    </source>
</evidence>
<feature type="signal peptide" evidence="13">
    <location>
        <begin position="1"/>
        <end position="19"/>
    </location>
</feature>
<evidence type="ECO:0000256" key="12">
    <source>
        <dbReference type="PROSITE-ProRule" id="PRU00076"/>
    </source>
</evidence>
<dbReference type="GO" id="GO:0005509">
    <property type="term" value="F:calcium ion binding"/>
    <property type="evidence" value="ECO:0007669"/>
    <property type="project" value="InterPro"/>
</dbReference>
<dbReference type="EMBL" id="JAHDVG010000475">
    <property type="protein sequence ID" value="KAH1176274.1"/>
    <property type="molecule type" value="Genomic_DNA"/>
</dbReference>
<evidence type="ECO:0000256" key="4">
    <source>
        <dbReference type="ARBA" id="ARBA00022692"/>
    </source>
</evidence>
<keyword evidence="11" id="KW-0325">Glycoprotein</keyword>
<feature type="domain" description="EGF-like" evidence="14">
    <location>
        <begin position="65"/>
        <end position="104"/>
    </location>
</feature>
<protein>
    <recommendedName>
        <fullName evidence="14">EGF-like domain-containing protein</fullName>
    </recommendedName>
</protein>
<dbReference type="GO" id="GO:0004930">
    <property type="term" value="F:G protein-coupled receptor activity"/>
    <property type="evidence" value="ECO:0007669"/>
    <property type="project" value="InterPro"/>
</dbReference>
<dbReference type="InterPro" id="IPR000152">
    <property type="entry name" value="EGF-type_Asp/Asn_hydroxyl_site"/>
</dbReference>
<feature type="chain" id="PRO_5038416677" description="EGF-like domain-containing protein" evidence="13">
    <location>
        <begin position="20"/>
        <end position="116"/>
    </location>
</feature>
<name>A0A9D3X6K7_9SAUR</name>
<evidence type="ECO:0000256" key="5">
    <source>
        <dbReference type="ARBA" id="ARBA00022729"/>
    </source>
</evidence>
<comment type="caution">
    <text evidence="15">The sequence shown here is derived from an EMBL/GenBank/DDBJ whole genome shotgun (WGS) entry which is preliminary data.</text>
</comment>
<keyword evidence="7" id="KW-0106">Calcium</keyword>
<dbReference type="PROSITE" id="PS00010">
    <property type="entry name" value="ASX_HYDROXYL"/>
    <property type="match status" value="1"/>
</dbReference>
<evidence type="ECO:0000259" key="14">
    <source>
        <dbReference type="PROSITE" id="PS50026"/>
    </source>
</evidence>
<keyword evidence="3 12" id="KW-0245">EGF-like domain</keyword>
<proteinExistence type="predicted"/>
<dbReference type="PRINTS" id="PR01278">
    <property type="entry name" value="CD97PROTEIN"/>
</dbReference>
<dbReference type="PROSITE" id="PS01187">
    <property type="entry name" value="EGF_CA"/>
    <property type="match status" value="1"/>
</dbReference>
<dbReference type="InterPro" id="IPR000742">
    <property type="entry name" value="EGF"/>
</dbReference>
<evidence type="ECO:0000256" key="2">
    <source>
        <dbReference type="ARBA" id="ARBA00022475"/>
    </source>
</evidence>
<keyword evidence="2" id="KW-1003">Cell membrane</keyword>
<accession>A0A9D3X6K7</accession>
<dbReference type="SMART" id="SM00179">
    <property type="entry name" value="EGF_CA"/>
    <property type="match status" value="1"/>
</dbReference>
<keyword evidence="16" id="KW-1185">Reference proteome</keyword>
<dbReference type="InterPro" id="IPR049883">
    <property type="entry name" value="NOTCH1_EGF-like"/>
</dbReference>
<dbReference type="InterPro" id="IPR018097">
    <property type="entry name" value="EGF_Ca-bd_CS"/>
</dbReference>
<keyword evidence="10" id="KW-1015">Disulfide bond</keyword>
<evidence type="ECO:0000313" key="16">
    <source>
        <dbReference type="Proteomes" id="UP000827986"/>
    </source>
</evidence>
<feature type="non-terminal residue" evidence="15">
    <location>
        <position position="1"/>
    </location>
</feature>
<dbReference type="CDD" id="cd00054">
    <property type="entry name" value="EGF_CA"/>
    <property type="match status" value="1"/>
</dbReference>
<comment type="caution">
    <text evidence="12">Lacks conserved residue(s) required for the propagation of feature annotation.</text>
</comment>
<dbReference type="FunFam" id="2.10.25.10:FF:000038">
    <property type="entry name" value="Fibrillin 2"/>
    <property type="match status" value="1"/>
</dbReference>
<comment type="subcellular location">
    <subcellularLocation>
        <location evidence="1">Cell membrane</location>
        <topology evidence="1">Multi-pass membrane protein</topology>
    </subcellularLocation>
</comment>
<dbReference type="SUPFAM" id="SSF57196">
    <property type="entry name" value="EGF/Laminin"/>
    <property type="match status" value="1"/>
</dbReference>
<gene>
    <name evidence="15" type="ORF">KIL84_021008</name>
</gene>
<dbReference type="Proteomes" id="UP000827986">
    <property type="component" value="Unassembled WGS sequence"/>
</dbReference>
<dbReference type="GO" id="GO:0005886">
    <property type="term" value="C:plasma membrane"/>
    <property type="evidence" value="ECO:0007669"/>
    <property type="project" value="UniProtKB-SubCell"/>
</dbReference>
<dbReference type="InterPro" id="IPR003056">
    <property type="entry name" value="GPCR_2_ADGRE2_ADGRE5"/>
</dbReference>
<evidence type="ECO:0000256" key="8">
    <source>
        <dbReference type="ARBA" id="ARBA00022989"/>
    </source>
</evidence>
<evidence type="ECO:0000256" key="11">
    <source>
        <dbReference type="ARBA" id="ARBA00023180"/>
    </source>
</evidence>
<keyword evidence="4" id="KW-0812">Transmembrane</keyword>
<dbReference type="PROSITE" id="PS50026">
    <property type="entry name" value="EGF_3"/>
    <property type="match status" value="1"/>
</dbReference>
<evidence type="ECO:0000256" key="7">
    <source>
        <dbReference type="ARBA" id="ARBA00022837"/>
    </source>
</evidence>
<evidence type="ECO:0000256" key="9">
    <source>
        <dbReference type="ARBA" id="ARBA00023136"/>
    </source>
</evidence>
<dbReference type="SMART" id="SM00181">
    <property type="entry name" value="EGF"/>
    <property type="match status" value="2"/>
</dbReference>
<keyword evidence="8" id="KW-1133">Transmembrane helix</keyword>
<dbReference type="InterPro" id="IPR001881">
    <property type="entry name" value="EGF-like_Ca-bd_dom"/>
</dbReference>
<dbReference type="Gene3D" id="2.10.25.10">
    <property type="entry name" value="Laminin"/>
    <property type="match status" value="2"/>
</dbReference>